<dbReference type="AlphaFoldDB" id="H0QH22"/>
<dbReference type="Proteomes" id="UP000003828">
    <property type="component" value="Unassembled WGS sequence"/>
</dbReference>
<evidence type="ECO:0000313" key="3">
    <source>
        <dbReference type="Proteomes" id="UP000003828"/>
    </source>
</evidence>
<dbReference type="STRING" id="1077972.ARGLB_008_01460"/>
<organism evidence="2 3">
    <name type="scientific">Arthrobacter globiformis (strain ATCC 8010 / DSM 20124 / JCM 1332 / NBRC 12137 / NCIMB 8907 / NRRL B-2979 / 168)</name>
    <dbReference type="NCBI Taxonomy" id="1077972"/>
    <lineage>
        <taxon>Bacteria</taxon>
        <taxon>Bacillati</taxon>
        <taxon>Actinomycetota</taxon>
        <taxon>Actinomycetes</taxon>
        <taxon>Micrococcales</taxon>
        <taxon>Micrococcaceae</taxon>
        <taxon>Arthrobacter</taxon>
    </lineage>
</organism>
<dbReference type="EMBL" id="BAEG01000008">
    <property type="protein sequence ID" value="GAB12123.1"/>
    <property type="molecule type" value="Genomic_DNA"/>
</dbReference>
<protein>
    <submittedName>
        <fullName evidence="2">Uncharacterized protein</fullName>
    </submittedName>
</protein>
<sequence length="67" mass="7257">MAVEPGVSWDMVNLIIHRSLLRGAPVPAVARRTASGNGPSRTNRKELFRNQTSASGFGAWAASHDWP</sequence>
<reference evidence="2 3" key="1">
    <citation type="submission" date="2011-12" db="EMBL/GenBank/DDBJ databases">
        <title>Whole genome shotgun sequence of Arthrobacter globiformis NBRC 12137.</title>
        <authorList>
            <person name="Miyazawa S."/>
            <person name="Hosoyama A."/>
            <person name="Tsuchikane K."/>
            <person name="Katsumata H."/>
            <person name="Yamazaki S."/>
            <person name="Fujita N."/>
        </authorList>
    </citation>
    <scope>NUCLEOTIDE SEQUENCE [LARGE SCALE GENOMIC DNA]</scope>
    <source>
        <strain evidence="2 3">NBRC 12137</strain>
    </source>
</reference>
<gene>
    <name evidence="2" type="ORF">ARGLB_008_01460</name>
</gene>
<comment type="caution">
    <text evidence="2">The sequence shown here is derived from an EMBL/GenBank/DDBJ whole genome shotgun (WGS) entry which is preliminary data.</text>
</comment>
<accession>H0QH22</accession>
<name>H0QH22_ARTG1</name>
<keyword evidence="3" id="KW-1185">Reference proteome</keyword>
<proteinExistence type="predicted"/>
<evidence type="ECO:0000256" key="1">
    <source>
        <dbReference type="SAM" id="MobiDB-lite"/>
    </source>
</evidence>
<feature type="region of interest" description="Disordered" evidence="1">
    <location>
        <begin position="30"/>
        <end position="50"/>
    </location>
</feature>
<evidence type="ECO:0000313" key="2">
    <source>
        <dbReference type="EMBL" id="GAB12123.1"/>
    </source>
</evidence>